<comment type="caution">
    <text evidence="5">The sequence shown here is derived from an EMBL/GenBank/DDBJ whole genome shotgun (WGS) entry which is preliminary data.</text>
</comment>
<dbReference type="Gene3D" id="3.40.50.1110">
    <property type="entry name" value="SGNH hydrolase"/>
    <property type="match status" value="2"/>
</dbReference>
<accession>A0A7W9ST59</accession>
<proteinExistence type="predicted"/>
<feature type="region of interest" description="Disordered" evidence="2">
    <location>
        <begin position="246"/>
        <end position="268"/>
    </location>
</feature>
<dbReference type="AlphaFoldDB" id="A0A7W9ST59"/>
<dbReference type="GO" id="GO:0001681">
    <property type="term" value="F:sialate O-acetylesterase activity"/>
    <property type="evidence" value="ECO:0007669"/>
    <property type="project" value="UniProtKB-EC"/>
</dbReference>
<dbReference type="InterPro" id="IPR036514">
    <property type="entry name" value="SGNH_hydro_sf"/>
</dbReference>
<dbReference type="EC" id="3.1.1.53" evidence="5"/>
<evidence type="ECO:0000256" key="3">
    <source>
        <dbReference type="SAM" id="SignalP"/>
    </source>
</evidence>
<evidence type="ECO:0000313" key="6">
    <source>
        <dbReference type="Proteomes" id="UP000520814"/>
    </source>
</evidence>
<dbReference type="EMBL" id="JACHGW010000003">
    <property type="protein sequence ID" value="MBB6051553.1"/>
    <property type="molecule type" value="Genomic_DNA"/>
</dbReference>
<feature type="domain" description="Sialate O-acetylesterase" evidence="4">
    <location>
        <begin position="103"/>
        <end position="242"/>
    </location>
</feature>
<evidence type="ECO:0000313" key="5">
    <source>
        <dbReference type="EMBL" id="MBB6051553.1"/>
    </source>
</evidence>
<protein>
    <submittedName>
        <fullName evidence="5">Sialate O-acetylesterase</fullName>
        <ecNumber evidence="5">3.1.1.53</ecNumber>
    </submittedName>
</protein>
<dbReference type="PANTHER" id="PTHR22901">
    <property type="entry name" value="SIALATE O-ACETYLESTERASE"/>
    <property type="match status" value="1"/>
</dbReference>
<evidence type="ECO:0000256" key="2">
    <source>
        <dbReference type="SAM" id="MobiDB-lite"/>
    </source>
</evidence>
<dbReference type="GO" id="GO:0005975">
    <property type="term" value="P:carbohydrate metabolic process"/>
    <property type="evidence" value="ECO:0007669"/>
    <property type="project" value="TreeGrafter"/>
</dbReference>
<keyword evidence="3" id="KW-0732">Signal</keyword>
<dbReference type="InterPro" id="IPR005181">
    <property type="entry name" value="SASA"/>
</dbReference>
<keyword evidence="1 5" id="KW-0378">Hydrolase</keyword>
<feature type="chain" id="PRO_5031424488" evidence="3">
    <location>
        <begin position="21"/>
        <end position="672"/>
    </location>
</feature>
<name>A0A7W9ST59_ARMRO</name>
<feature type="signal peptide" evidence="3">
    <location>
        <begin position="1"/>
        <end position="20"/>
    </location>
</feature>
<organism evidence="5 6">
    <name type="scientific">Armatimonas rosea</name>
    <dbReference type="NCBI Taxonomy" id="685828"/>
    <lineage>
        <taxon>Bacteria</taxon>
        <taxon>Bacillati</taxon>
        <taxon>Armatimonadota</taxon>
        <taxon>Armatimonadia</taxon>
        <taxon>Armatimonadales</taxon>
        <taxon>Armatimonadaceae</taxon>
        <taxon>Armatimonas</taxon>
    </lineage>
</organism>
<feature type="domain" description="Sialate O-acetylesterase" evidence="4">
    <location>
        <begin position="434"/>
        <end position="529"/>
    </location>
</feature>
<dbReference type="RefSeq" id="WP_184198725.1">
    <property type="nucleotide sequence ID" value="NZ_JACHGW010000003.1"/>
</dbReference>
<reference evidence="5 6" key="1">
    <citation type="submission" date="2020-08" db="EMBL/GenBank/DDBJ databases">
        <title>Genomic Encyclopedia of Type Strains, Phase IV (KMG-IV): sequencing the most valuable type-strain genomes for metagenomic binning, comparative biology and taxonomic classification.</title>
        <authorList>
            <person name="Goeker M."/>
        </authorList>
    </citation>
    <scope>NUCLEOTIDE SEQUENCE [LARGE SCALE GENOMIC DNA]</scope>
    <source>
        <strain evidence="5 6">DSM 23562</strain>
    </source>
</reference>
<dbReference type="InterPro" id="IPR013783">
    <property type="entry name" value="Ig-like_fold"/>
</dbReference>
<dbReference type="SUPFAM" id="SSF49785">
    <property type="entry name" value="Galactose-binding domain-like"/>
    <property type="match status" value="1"/>
</dbReference>
<dbReference type="InterPro" id="IPR008979">
    <property type="entry name" value="Galactose-bd-like_sf"/>
</dbReference>
<sequence length="672" mass="71526">MKRELLVAATLAVGASTAQANVTLPKLLSDGCVLQRNTPVRLYGTADPGEAVTLTLKGKTVKATAGTDGKWLVSFPAQGAGGPFVLTVKGKNTVTVKDVYFGEVWVCSGQSNMEWPLSASFEAKAEIETAPDPLLRMFTVQKSVELTPQDEVAGGGWQSAAPATRGGFSAVGYYFAKQLRKALGVPIGMLHTSWGGTRIEAWMSKDVNLGLGMSPSEFATPVVAAEAKARYERLVARWKAAGSPQATQLDSGRADKTTGWERGTGGDAWKSVTAPGEWDTLNNEELLGIDGAVWFKKEIEIPEAMAGQPLKLSLGAIDDHDVTFFNGQKVGATGPETPNSWMAPRNYTVPGELVKKGRNVIVVRIFDGAGGGGFVGNPAEMKLGKPLAFDGNGGASSGPGSVISLAGEWSYRIEKAVPSSPGMMPGANPNAASVLYNAMLHPLKNYTVKGGIWYQGESNVGRHELYQKQMPAMIANWQKDFAAASFPFFITQLAPFGNGGSDRIEYAQQREAQSAAMKTVKGGGIAVITDVGMENDIHPKKKGPVGERLAFLAQKIAYGQSVYAVGPTYKEALAGFDKMIVRFDNVGAGLEARDGVCSEVPLPSGKLVGFEIAGGDKVFYPADAKIRSANEVEVSSSKVSAPRYVRYGYKNFTLTNLWSKSGLPADPFRTDK</sequence>
<dbReference type="Pfam" id="PF03629">
    <property type="entry name" value="SASA"/>
    <property type="match status" value="2"/>
</dbReference>
<dbReference type="Gene3D" id="2.60.40.10">
    <property type="entry name" value="Immunoglobulins"/>
    <property type="match status" value="1"/>
</dbReference>
<dbReference type="Proteomes" id="UP000520814">
    <property type="component" value="Unassembled WGS sequence"/>
</dbReference>
<evidence type="ECO:0000259" key="4">
    <source>
        <dbReference type="Pfam" id="PF03629"/>
    </source>
</evidence>
<dbReference type="SUPFAM" id="SSF52266">
    <property type="entry name" value="SGNH hydrolase"/>
    <property type="match status" value="1"/>
</dbReference>
<dbReference type="InterPro" id="IPR039329">
    <property type="entry name" value="SIAE"/>
</dbReference>
<evidence type="ECO:0000256" key="1">
    <source>
        <dbReference type="ARBA" id="ARBA00022801"/>
    </source>
</evidence>
<dbReference type="PANTHER" id="PTHR22901:SF0">
    <property type="entry name" value="SIALATE O-ACETYLESTERASE"/>
    <property type="match status" value="1"/>
</dbReference>
<gene>
    <name evidence="5" type="ORF">HNQ39_003363</name>
</gene>
<keyword evidence="6" id="KW-1185">Reference proteome</keyword>